<keyword evidence="1" id="KW-0732">Signal</keyword>
<dbReference type="GO" id="GO:0016787">
    <property type="term" value="F:hydrolase activity"/>
    <property type="evidence" value="ECO:0007669"/>
    <property type="project" value="InterPro"/>
</dbReference>
<dbReference type="STRING" id="561061.SAMN05660862_3851"/>
<reference evidence="3 4" key="1">
    <citation type="submission" date="2017-04" db="EMBL/GenBank/DDBJ databases">
        <authorList>
            <person name="Afonso C.L."/>
            <person name="Miller P.J."/>
            <person name="Scott M.A."/>
            <person name="Spackman E."/>
            <person name="Goraichik I."/>
            <person name="Dimitrov K.M."/>
            <person name="Suarez D.L."/>
            <person name="Swayne D.E."/>
        </authorList>
    </citation>
    <scope>NUCLEOTIDE SEQUENCE [LARGE SCALE GENOMIC DNA]</scope>
    <source>
        <strain evidence="3 4">DSM 22418</strain>
    </source>
</reference>
<dbReference type="PROSITE" id="PS51257">
    <property type="entry name" value="PROKAR_LIPOPROTEIN"/>
    <property type="match status" value="1"/>
</dbReference>
<dbReference type="OrthoDB" id="9806233at2"/>
<name>A0A1X7LD10_9SPHI</name>
<keyword evidence="4" id="KW-1185">Reference proteome</keyword>
<dbReference type="InterPro" id="IPR010496">
    <property type="entry name" value="AL/BT2_dom"/>
</dbReference>
<sequence length="272" mass="30167">MKNKIAYGLSAAMMVAVLACSAQGKGSFVQQAPNYELNTSLPKADIKTFKKNKSGAYVLFDGSSLNGWRGYNKDHVPTKWSIEDGSLKFSKKPEGVEKAEGGDIIFAHDFQNFEFEFEWKISHAGNSGVFFLAKEVKGQPIYISSPEYQLLDNDNHPDAKQGVDDNRKSGSLYDMIPAKPQNGKPAGEWNKAKIVVNNGKVTHYQNGAKVVEYTLWTPEWTALLQSSKFSQAKWPLAFELLNHVGGKTKSGVVGFQDHGDDVWIKNVTMKVL</sequence>
<feature type="chain" id="PRO_5013367352" description="3-keto-alpha-glucoside-1,2-lyase/3-keto-2-hydroxy-glucal hydratase domain-containing protein" evidence="1">
    <location>
        <begin position="25"/>
        <end position="272"/>
    </location>
</feature>
<dbReference type="Gene3D" id="2.60.120.560">
    <property type="entry name" value="Exo-inulinase, domain 1"/>
    <property type="match status" value="1"/>
</dbReference>
<evidence type="ECO:0000259" key="2">
    <source>
        <dbReference type="Pfam" id="PF06439"/>
    </source>
</evidence>
<proteinExistence type="predicted"/>
<evidence type="ECO:0000256" key="1">
    <source>
        <dbReference type="SAM" id="SignalP"/>
    </source>
</evidence>
<dbReference type="EMBL" id="FXAU01000009">
    <property type="protein sequence ID" value="SMG51364.1"/>
    <property type="molecule type" value="Genomic_DNA"/>
</dbReference>
<gene>
    <name evidence="3" type="ORF">SAMN05660862_3851</name>
</gene>
<evidence type="ECO:0000313" key="3">
    <source>
        <dbReference type="EMBL" id="SMG51364.1"/>
    </source>
</evidence>
<protein>
    <recommendedName>
        <fullName evidence="2">3-keto-alpha-glucoside-1,2-lyase/3-keto-2-hydroxy-glucal hydratase domain-containing protein</fullName>
    </recommendedName>
</protein>
<dbReference type="Pfam" id="PF06439">
    <property type="entry name" value="3keto-disac_hyd"/>
    <property type="match status" value="1"/>
</dbReference>
<accession>A0A1X7LD10</accession>
<dbReference type="Proteomes" id="UP000192980">
    <property type="component" value="Unassembled WGS sequence"/>
</dbReference>
<feature type="signal peptide" evidence="1">
    <location>
        <begin position="1"/>
        <end position="24"/>
    </location>
</feature>
<organism evidence="3 4">
    <name type="scientific">Sphingobacterium psychroaquaticum</name>
    <dbReference type="NCBI Taxonomy" id="561061"/>
    <lineage>
        <taxon>Bacteria</taxon>
        <taxon>Pseudomonadati</taxon>
        <taxon>Bacteroidota</taxon>
        <taxon>Sphingobacteriia</taxon>
        <taxon>Sphingobacteriales</taxon>
        <taxon>Sphingobacteriaceae</taxon>
        <taxon>Sphingobacterium</taxon>
    </lineage>
</organism>
<evidence type="ECO:0000313" key="4">
    <source>
        <dbReference type="Proteomes" id="UP000192980"/>
    </source>
</evidence>
<feature type="domain" description="3-keto-alpha-glucoside-1,2-lyase/3-keto-2-hydroxy-glucal hydratase" evidence="2">
    <location>
        <begin position="57"/>
        <end position="270"/>
    </location>
</feature>
<dbReference type="AlphaFoldDB" id="A0A1X7LD10"/>
<dbReference type="RefSeq" id="WP_085474527.1">
    <property type="nucleotide sequence ID" value="NZ_FXAU01000009.1"/>
</dbReference>